<dbReference type="Proteomes" id="UP000037395">
    <property type="component" value="Unassembled WGS sequence"/>
</dbReference>
<protein>
    <recommendedName>
        <fullName evidence="4">DUF2795 domain-containing protein</fullName>
    </recommendedName>
</protein>
<evidence type="ECO:0000256" key="1">
    <source>
        <dbReference type="SAM" id="MobiDB-lite"/>
    </source>
</evidence>
<evidence type="ECO:0000313" key="2">
    <source>
        <dbReference type="EMBL" id="OEV32357.1"/>
    </source>
</evidence>
<evidence type="ECO:0000313" key="3">
    <source>
        <dbReference type="Proteomes" id="UP000037395"/>
    </source>
</evidence>
<organism evidence="2 3">
    <name type="scientific">Kitasatospora aureofaciens</name>
    <name type="common">Streptomyces aureofaciens</name>
    <dbReference type="NCBI Taxonomy" id="1894"/>
    <lineage>
        <taxon>Bacteria</taxon>
        <taxon>Bacillati</taxon>
        <taxon>Actinomycetota</taxon>
        <taxon>Actinomycetes</taxon>
        <taxon>Kitasatosporales</taxon>
        <taxon>Streptomycetaceae</taxon>
        <taxon>Kitasatospora</taxon>
    </lineage>
</organism>
<comment type="caution">
    <text evidence="2">The sequence shown here is derived from an EMBL/GenBank/DDBJ whole genome shotgun (WGS) entry which is preliminary data.</text>
</comment>
<dbReference type="Pfam" id="PF11387">
    <property type="entry name" value="DUF2795"/>
    <property type="match status" value="1"/>
</dbReference>
<reference evidence="2" key="1">
    <citation type="submission" date="2016-08" db="EMBL/GenBank/DDBJ databases">
        <title>Sequencing, Assembly and Comparative Genomics of S. aureofaciens ATCC 10762.</title>
        <authorList>
            <person name="Gradnigo J.S."/>
            <person name="Johnson N."/>
            <person name="Somerville G.A."/>
        </authorList>
    </citation>
    <scope>NUCLEOTIDE SEQUENCE [LARGE SCALE GENOMIC DNA]</scope>
    <source>
        <strain evidence="2">ATCC 10762</strain>
    </source>
</reference>
<dbReference type="EMBL" id="JPRF03000097">
    <property type="protein sequence ID" value="OEV32357.1"/>
    <property type="molecule type" value="Genomic_DNA"/>
</dbReference>
<name>A0A1E7MVA2_KITAU</name>
<accession>A0A1E7MVA2</accession>
<evidence type="ECO:0008006" key="4">
    <source>
        <dbReference type="Google" id="ProtNLM"/>
    </source>
</evidence>
<dbReference type="InterPro" id="IPR021527">
    <property type="entry name" value="DUF2795"/>
</dbReference>
<dbReference type="RefSeq" id="WP_030289615.1">
    <property type="nucleotide sequence ID" value="NZ_JBEZAB010000017.1"/>
</dbReference>
<keyword evidence="3" id="KW-1185">Reference proteome</keyword>
<proteinExistence type="predicted"/>
<gene>
    <name evidence="2" type="ORF">HS99_0016795</name>
</gene>
<feature type="region of interest" description="Disordered" evidence="1">
    <location>
        <begin position="44"/>
        <end position="63"/>
    </location>
</feature>
<feature type="region of interest" description="Disordered" evidence="1">
    <location>
        <begin position="1"/>
        <end position="37"/>
    </location>
</feature>
<dbReference type="OrthoDB" id="6161020at2"/>
<sequence>MSRIKPTDVQKALKGASYPADREELAETARSNGADESLVDQISHLDTDSFDGPDEVSQALFRR</sequence>
<dbReference type="AlphaFoldDB" id="A0A1E7MVA2"/>